<dbReference type="InterPro" id="IPR050093">
    <property type="entry name" value="ABC_SmlMolc_Importer"/>
</dbReference>
<dbReference type="SUPFAM" id="SSF50331">
    <property type="entry name" value="MOP-like"/>
    <property type="match status" value="1"/>
</dbReference>
<proteinExistence type="predicted"/>
<dbReference type="PANTHER" id="PTHR42781">
    <property type="entry name" value="SPERMIDINE/PUTRESCINE IMPORT ATP-BINDING PROTEIN POTA"/>
    <property type="match status" value="1"/>
</dbReference>
<evidence type="ECO:0000259" key="4">
    <source>
        <dbReference type="PROSITE" id="PS50893"/>
    </source>
</evidence>
<dbReference type="SMART" id="SM00382">
    <property type="entry name" value="AAA"/>
    <property type="match status" value="1"/>
</dbReference>
<dbReference type="Proteomes" id="UP001597475">
    <property type="component" value="Unassembled WGS sequence"/>
</dbReference>
<dbReference type="InterPro" id="IPR003593">
    <property type="entry name" value="AAA+_ATPase"/>
</dbReference>
<reference evidence="6" key="1">
    <citation type="journal article" date="2019" name="Int. J. Syst. Evol. Microbiol.">
        <title>The Global Catalogue of Microorganisms (GCM) 10K type strain sequencing project: providing services to taxonomists for standard genome sequencing and annotation.</title>
        <authorList>
            <consortium name="The Broad Institute Genomics Platform"/>
            <consortium name="The Broad Institute Genome Sequencing Center for Infectious Disease"/>
            <person name="Wu L."/>
            <person name="Ma J."/>
        </authorList>
    </citation>
    <scope>NUCLEOTIDE SEQUENCE [LARGE SCALE GENOMIC DNA]</scope>
    <source>
        <strain evidence="6">KCTC 33842</strain>
    </source>
</reference>
<organism evidence="5 6">
    <name type="scientific">Deinococcus taklimakanensis</name>
    <dbReference type="NCBI Taxonomy" id="536443"/>
    <lineage>
        <taxon>Bacteria</taxon>
        <taxon>Thermotogati</taxon>
        <taxon>Deinococcota</taxon>
        <taxon>Deinococci</taxon>
        <taxon>Deinococcales</taxon>
        <taxon>Deinococcaceae</taxon>
        <taxon>Deinococcus</taxon>
    </lineage>
</organism>
<evidence type="ECO:0000256" key="2">
    <source>
        <dbReference type="ARBA" id="ARBA00022741"/>
    </source>
</evidence>
<evidence type="ECO:0000256" key="1">
    <source>
        <dbReference type="ARBA" id="ARBA00022448"/>
    </source>
</evidence>
<dbReference type="RefSeq" id="WP_386845130.1">
    <property type="nucleotide sequence ID" value="NZ_JBHUMK010000040.1"/>
</dbReference>
<dbReference type="EMBL" id="JBHUMK010000040">
    <property type="protein sequence ID" value="MFD2609611.1"/>
    <property type="molecule type" value="Genomic_DNA"/>
</dbReference>
<dbReference type="PANTHER" id="PTHR42781:SF4">
    <property type="entry name" value="SPERMIDINE_PUTRESCINE IMPORT ATP-BINDING PROTEIN POTA"/>
    <property type="match status" value="1"/>
</dbReference>
<dbReference type="Gene3D" id="2.40.50.100">
    <property type="match status" value="1"/>
</dbReference>
<feature type="domain" description="ABC transporter" evidence="4">
    <location>
        <begin position="11"/>
        <end position="241"/>
    </location>
</feature>
<name>A0ABW5P2T1_9DEIO</name>
<dbReference type="InterPro" id="IPR008995">
    <property type="entry name" value="Mo/tungstate-bd_C_term_dom"/>
</dbReference>
<dbReference type="GO" id="GO:0005524">
    <property type="term" value="F:ATP binding"/>
    <property type="evidence" value="ECO:0007669"/>
    <property type="project" value="UniProtKB-KW"/>
</dbReference>
<comment type="caution">
    <text evidence="5">The sequence shown here is derived from an EMBL/GenBank/DDBJ whole genome shotgun (WGS) entry which is preliminary data.</text>
</comment>
<dbReference type="InterPro" id="IPR017871">
    <property type="entry name" value="ABC_transporter-like_CS"/>
</dbReference>
<keyword evidence="6" id="KW-1185">Reference proteome</keyword>
<keyword evidence="2" id="KW-0547">Nucleotide-binding</keyword>
<sequence>MTAPETKTLPLRLRGLTRRFQPGLPPVVDGLNLDLHGGELLTLLGPSGCGKTTTLRLIAGLDTPDAGSVLIAGRDVSRLPPEQRGVGLVFQDYALFPHLSVLENVAFGLTHLPRPERLPRARETLALVGLTVFESRAPHQLSGGQQQRVALARALAPRPALLLLDEPFSNLDAGLRYATRQDLRRLLRLSGMAAILVTHDQEEALAFSDRVAVMRAGQIEQVAAPEDLYLHPRTAFVANFLGRSNLLSGVASGKVAQTPLGTVELGAPGAGAVTLSIRPEQIVLTETGAQAQVMSREFGGRSTLYTLQLESGQTLLMQTHAPASSQEGQTVRIAVRGSAHEVDRP</sequence>
<gene>
    <name evidence="5" type="ORF">ACFSR9_09200</name>
</gene>
<protein>
    <submittedName>
        <fullName evidence="5">ABC transporter ATP-binding protein</fullName>
    </submittedName>
</protein>
<accession>A0ABW5P2T1</accession>
<evidence type="ECO:0000313" key="5">
    <source>
        <dbReference type="EMBL" id="MFD2609611.1"/>
    </source>
</evidence>
<dbReference type="InterPro" id="IPR013611">
    <property type="entry name" value="Transp-assoc_OB_typ2"/>
</dbReference>
<evidence type="ECO:0000313" key="6">
    <source>
        <dbReference type="Proteomes" id="UP001597475"/>
    </source>
</evidence>
<dbReference type="Pfam" id="PF08402">
    <property type="entry name" value="TOBE_2"/>
    <property type="match status" value="1"/>
</dbReference>
<evidence type="ECO:0000256" key="3">
    <source>
        <dbReference type="ARBA" id="ARBA00022840"/>
    </source>
</evidence>
<dbReference type="InterPro" id="IPR027417">
    <property type="entry name" value="P-loop_NTPase"/>
</dbReference>
<dbReference type="InterPro" id="IPR003439">
    <property type="entry name" value="ABC_transporter-like_ATP-bd"/>
</dbReference>
<dbReference type="Pfam" id="PF00005">
    <property type="entry name" value="ABC_tran"/>
    <property type="match status" value="1"/>
</dbReference>
<dbReference type="Gene3D" id="3.40.50.300">
    <property type="entry name" value="P-loop containing nucleotide triphosphate hydrolases"/>
    <property type="match status" value="1"/>
</dbReference>
<keyword evidence="1" id="KW-0813">Transport</keyword>
<dbReference type="SUPFAM" id="SSF52540">
    <property type="entry name" value="P-loop containing nucleoside triphosphate hydrolases"/>
    <property type="match status" value="1"/>
</dbReference>
<dbReference type="PROSITE" id="PS50893">
    <property type="entry name" value="ABC_TRANSPORTER_2"/>
    <property type="match status" value="1"/>
</dbReference>
<dbReference type="PROSITE" id="PS00211">
    <property type="entry name" value="ABC_TRANSPORTER_1"/>
    <property type="match status" value="1"/>
</dbReference>
<keyword evidence="3 5" id="KW-0067">ATP-binding</keyword>